<evidence type="ECO:0000313" key="1">
    <source>
        <dbReference type="EMBL" id="MBO0902063.1"/>
    </source>
</evidence>
<comment type="caution">
    <text evidence="1">The sequence shown here is derived from an EMBL/GenBank/DDBJ whole genome shotgun (WGS) entry which is preliminary data.</text>
</comment>
<keyword evidence="2" id="KW-1185">Reference proteome</keyword>
<sequence length="1066" mass="109279">MSFVWRCLCGLVVGGLVFAAGALALLCATPFGNRLVLDQSEQLAASALPPGIDLQIGNRSIGASPTGAVAMRFEDVVLTRQGDRQPLASIGKLSVGLSLPRLLGGGLAADAITAEHVSLDPSLLGGGSLSAPTVGEIFAALDRAGESLKRLPLDALAVRDVALAGDGRVGAPHVASLDVARTGTNSFSLAIAADLEKARVEAEGSAELSDEGAMQRLEIASRTSIPGMSEAEAPMPPVAVALTLDGAEGARRLRASTRTQLPTPSGERVDGDFAIEVKEGGEAAALAAQFSDGSVFDAAIEGRLDLGAAAAGILPFEVQSTKLVSSLSTQASGRPASAERAARFAAAGSLDLSTGAIRLVDASLKGATGAFEASASLSGFAPTDRLKATVRATSIAAEDLVAFWPPFVADGPRAWAMENLEAGNVSSGTIGIDLTVARLLEVVEPDVPLRGDEFELQLAFADGAFRTIDGMPELRGASGTIRHKGDHATVALETAAVDGMADIAVQPSSLDFQHAGDGTDAAVSLNVEGPAGDLLALAERQKAMAGAANDITPGDLSGTSRVGVGVAFHIAHRRDAATPPEIGQVKWTVVAELEGVDVKKPIDGRRLTDLSGTALIAEGSAMGDFAGKIDALPAKIAFAQPMGEHPVGESSLKISARLDDAAIARLAPALSTFVKGPVDAELTREANGFSASLDLSAATLRAPAIGWAKSGGIPGQLTFKLAQNGAVTTIRDAVLKGDGFSATGSAELDEKGLKSMVLTSLALNRDDSVSARVTRIEGGLGVSVAANSIDVRPILAAIEDKGSGKSGAAEAADRLVVELAADRLIGFGGETLEAASLRYEAAGSHVRQAVLGATIRGKQVSLDFAPSARETPALRLEAGDAGALLRFSGIYDKMRDGRLSVSLGTRGGAYAGRVLLTDFTLVDEERLRRLVGTARQNADGLAARLGKELPVANAYFDTARATLLWQSGTLEIDNGIVRGPVFGSSFSGTLVDPSGAVDMAGSFMPAYGVNRLFGALPFVGGVLGNGGEGGLIGITYRLEGKLADPTLIVNPISLIAPGIFRRIFEY</sequence>
<organism evidence="1 2">
    <name type="scientific">Jiella sonneratiae</name>
    <dbReference type="NCBI Taxonomy" id="2816856"/>
    <lineage>
        <taxon>Bacteria</taxon>
        <taxon>Pseudomonadati</taxon>
        <taxon>Pseudomonadota</taxon>
        <taxon>Alphaproteobacteria</taxon>
        <taxon>Hyphomicrobiales</taxon>
        <taxon>Aurantimonadaceae</taxon>
        <taxon>Jiella</taxon>
    </lineage>
</organism>
<gene>
    <name evidence="1" type="ORF">J1C47_00280</name>
</gene>
<dbReference type="RefSeq" id="WP_207348713.1">
    <property type="nucleotide sequence ID" value="NZ_JAFMPY010000001.1"/>
</dbReference>
<proteinExistence type="predicted"/>
<evidence type="ECO:0000313" key="2">
    <source>
        <dbReference type="Proteomes" id="UP000664288"/>
    </source>
</evidence>
<evidence type="ECO:0008006" key="3">
    <source>
        <dbReference type="Google" id="ProtNLM"/>
    </source>
</evidence>
<dbReference type="EMBL" id="JAFMPY010000001">
    <property type="protein sequence ID" value="MBO0902063.1"/>
    <property type="molecule type" value="Genomic_DNA"/>
</dbReference>
<protein>
    <recommendedName>
        <fullName evidence="3">DUF3971 domain-containing protein</fullName>
    </recommendedName>
</protein>
<reference evidence="1 2" key="1">
    <citation type="submission" date="2021-03" db="EMBL/GenBank/DDBJ databases">
        <title>Whole genome sequence of Jiella sp. MQZ13P-4.</title>
        <authorList>
            <person name="Tuo L."/>
        </authorList>
    </citation>
    <scope>NUCLEOTIDE SEQUENCE [LARGE SCALE GENOMIC DNA]</scope>
    <source>
        <strain evidence="1 2">MQZ13P-4</strain>
    </source>
</reference>
<dbReference type="Proteomes" id="UP000664288">
    <property type="component" value="Unassembled WGS sequence"/>
</dbReference>
<accession>A0ABS3IZB1</accession>
<name>A0ABS3IZB1_9HYPH</name>